<dbReference type="AlphaFoldDB" id="A0A975BL75"/>
<dbReference type="Proteomes" id="UP000663722">
    <property type="component" value="Chromosome"/>
</dbReference>
<gene>
    <name evidence="1" type="ORF">dnm_035190</name>
</gene>
<accession>A0A975BL75</accession>
<evidence type="ECO:0000313" key="2">
    <source>
        <dbReference type="Proteomes" id="UP000663722"/>
    </source>
</evidence>
<proteinExistence type="predicted"/>
<reference evidence="1" key="1">
    <citation type="journal article" date="2021" name="Microb. Physiol.">
        <title>Proteogenomic Insights into the Physiology of Marine, Sulfate-Reducing, Filamentous Desulfonema limicola and Desulfonema magnum.</title>
        <authorList>
            <person name="Schnaars V."/>
            <person name="Wohlbrand L."/>
            <person name="Scheve S."/>
            <person name="Hinrichs C."/>
            <person name="Reinhardt R."/>
            <person name="Rabus R."/>
        </authorList>
    </citation>
    <scope>NUCLEOTIDE SEQUENCE</scope>
    <source>
        <strain evidence="1">4be13</strain>
    </source>
</reference>
<dbReference type="KEGG" id="dmm:dnm_035190"/>
<sequence>MPPPRGFIALPQLTLFRCEQADHGRLRATQGSLPLAL</sequence>
<organism evidence="1 2">
    <name type="scientific">Desulfonema magnum</name>
    <dbReference type="NCBI Taxonomy" id="45655"/>
    <lineage>
        <taxon>Bacteria</taxon>
        <taxon>Pseudomonadati</taxon>
        <taxon>Thermodesulfobacteriota</taxon>
        <taxon>Desulfobacteria</taxon>
        <taxon>Desulfobacterales</taxon>
        <taxon>Desulfococcaceae</taxon>
        <taxon>Desulfonema</taxon>
    </lineage>
</organism>
<evidence type="ECO:0000313" key="1">
    <source>
        <dbReference type="EMBL" id="QTA87485.1"/>
    </source>
</evidence>
<keyword evidence="2" id="KW-1185">Reference proteome</keyword>
<protein>
    <submittedName>
        <fullName evidence="1">Uncharacterized protein</fullName>
    </submittedName>
</protein>
<dbReference type="EMBL" id="CP061800">
    <property type="protein sequence ID" value="QTA87485.1"/>
    <property type="molecule type" value="Genomic_DNA"/>
</dbReference>
<name>A0A975BL75_9BACT</name>